<evidence type="ECO:0000313" key="6">
    <source>
        <dbReference type="Proteomes" id="UP001379533"/>
    </source>
</evidence>
<proteinExistence type="inferred from homology"/>
<dbReference type="PANTHER" id="PTHR43248:SF29">
    <property type="entry name" value="TRIPEPTIDYL AMINOPEPTIDASE"/>
    <property type="match status" value="1"/>
</dbReference>
<dbReference type="EMBL" id="CP089982">
    <property type="protein sequence ID" value="WXA90123.1"/>
    <property type="molecule type" value="Genomic_DNA"/>
</dbReference>
<name>A0ABZ2JUH4_9BACT</name>
<dbReference type="InterPro" id="IPR013595">
    <property type="entry name" value="Pept_S33_TAP-like_C"/>
</dbReference>
<protein>
    <submittedName>
        <fullName evidence="5">Alpha/beta hydrolase</fullName>
    </submittedName>
</protein>
<evidence type="ECO:0000256" key="3">
    <source>
        <dbReference type="ARBA" id="ARBA00022801"/>
    </source>
</evidence>
<accession>A0ABZ2JUH4</accession>
<dbReference type="Proteomes" id="UP001379533">
    <property type="component" value="Chromosome"/>
</dbReference>
<dbReference type="PANTHER" id="PTHR43248">
    <property type="entry name" value="2-SUCCINYL-6-HYDROXY-2,4-CYCLOHEXADIENE-1-CARBOXYLATE SYNTHASE"/>
    <property type="match status" value="1"/>
</dbReference>
<dbReference type="Pfam" id="PF08386">
    <property type="entry name" value="Abhydrolase_4"/>
    <property type="match status" value="1"/>
</dbReference>
<dbReference type="InterPro" id="IPR051601">
    <property type="entry name" value="Serine_prot/Carboxylest_S33"/>
</dbReference>
<sequence>MEFRLELAGLLGIGLFTSTACSDAGRPDHTGVLSLGAQRPSSEIAWVPCTATSNEECATIAVPVDWAHPEGEKFDLAIGRLPALEPENRIGVLLLNPGGPGSSGINFFITGHRIPDTSILRKRFDLVSWDPRGVARSHPIVCDASVILPMPDSFPRSEREYQEWLAYNARLARNCRARTGPLYDHVDTPSTVRDMDAIRAALGEEKISYYGASYGSQIGVNYAEEFPERVRAMALDSIVNHSVTSAFRFLKTKTEEFEGAFYEFVAWCGRTQECKLHGRDVAALWDELYAKAEAGTLIDPATGEPLDEGWLLSELGFAVAAASASRWLAFANRLSSLETGVPLAASRFMADDEVYENGFHDFICQDWKFSIRNFHELDAYRRALEAMYPHTHMQEHWFWILTCLGSPIQTTNPQRRVSAPDAPPILLVTAKRDVTTPQADAAAIHRQLKGSVLLQQDGVGHNQYLRNTCARQYIETYLTTLVMPPKDTHCPSDFPP</sequence>
<feature type="domain" description="Peptidase S33 tripeptidyl aminopeptidase-like C-terminal" evidence="4">
    <location>
        <begin position="395"/>
        <end position="490"/>
    </location>
</feature>
<dbReference type="GO" id="GO:0016787">
    <property type="term" value="F:hydrolase activity"/>
    <property type="evidence" value="ECO:0007669"/>
    <property type="project" value="UniProtKB-KW"/>
</dbReference>
<keyword evidence="3 5" id="KW-0378">Hydrolase</keyword>
<dbReference type="InterPro" id="IPR029058">
    <property type="entry name" value="AB_hydrolase_fold"/>
</dbReference>
<keyword evidence="6" id="KW-1185">Reference proteome</keyword>
<dbReference type="RefSeq" id="WP_394840736.1">
    <property type="nucleotide sequence ID" value="NZ_CP089982.1"/>
</dbReference>
<comment type="similarity">
    <text evidence="1">Belongs to the peptidase S33 family.</text>
</comment>
<keyword evidence="2" id="KW-0732">Signal</keyword>
<evidence type="ECO:0000259" key="4">
    <source>
        <dbReference type="Pfam" id="PF08386"/>
    </source>
</evidence>
<evidence type="ECO:0000313" key="5">
    <source>
        <dbReference type="EMBL" id="WXA90123.1"/>
    </source>
</evidence>
<dbReference type="SUPFAM" id="SSF53474">
    <property type="entry name" value="alpha/beta-Hydrolases"/>
    <property type="match status" value="1"/>
</dbReference>
<gene>
    <name evidence="5" type="ORF">LZC95_27140</name>
</gene>
<evidence type="ECO:0000256" key="2">
    <source>
        <dbReference type="ARBA" id="ARBA00022729"/>
    </source>
</evidence>
<reference evidence="5 6" key="1">
    <citation type="submission" date="2021-12" db="EMBL/GenBank/DDBJ databases">
        <title>Discovery of the Pendulisporaceae a myxobacterial family with distinct sporulation behavior and unique specialized metabolism.</title>
        <authorList>
            <person name="Garcia R."/>
            <person name="Popoff A."/>
            <person name="Bader C.D."/>
            <person name="Loehr J."/>
            <person name="Walesch S."/>
            <person name="Walt C."/>
            <person name="Boldt J."/>
            <person name="Bunk B."/>
            <person name="Haeckl F.J.F.P.J."/>
            <person name="Gunesch A.P."/>
            <person name="Birkelbach J."/>
            <person name="Nuebel U."/>
            <person name="Pietschmann T."/>
            <person name="Bach T."/>
            <person name="Mueller R."/>
        </authorList>
    </citation>
    <scope>NUCLEOTIDE SEQUENCE [LARGE SCALE GENOMIC DNA]</scope>
    <source>
        <strain evidence="5 6">MSr12523</strain>
    </source>
</reference>
<evidence type="ECO:0000256" key="1">
    <source>
        <dbReference type="ARBA" id="ARBA00010088"/>
    </source>
</evidence>
<dbReference type="PROSITE" id="PS51257">
    <property type="entry name" value="PROKAR_LIPOPROTEIN"/>
    <property type="match status" value="1"/>
</dbReference>
<organism evidence="5 6">
    <name type="scientific">Pendulispora brunnea</name>
    <dbReference type="NCBI Taxonomy" id="2905690"/>
    <lineage>
        <taxon>Bacteria</taxon>
        <taxon>Pseudomonadati</taxon>
        <taxon>Myxococcota</taxon>
        <taxon>Myxococcia</taxon>
        <taxon>Myxococcales</taxon>
        <taxon>Sorangiineae</taxon>
        <taxon>Pendulisporaceae</taxon>
        <taxon>Pendulispora</taxon>
    </lineage>
</organism>
<dbReference type="Gene3D" id="3.40.50.1820">
    <property type="entry name" value="alpha/beta hydrolase"/>
    <property type="match status" value="1"/>
</dbReference>